<keyword evidence="4 10" id="KW-0547">Nucleotide-binding</keyword>
<name>A0A2T4U7Y1_9BACI</name>
<comment type="subunit">
    <text evidence="8">The complex is composed of two ATP-binding proteins (OpuCA), two transmembrane proteins (OpuCB and OpuCD) and a solute-binding protein (OpuCC).</text>
</comment>
<dbReference type="InterPro" id="IPR046342">
    <property type="entry name" value="CBS_dom_sf"/>
</dbReference>
<dbReference type="InterPro" id="IPR005892">
    <property type="entry name" value="Gly-betaine_transp_ATP-bd"/>
</dbReference>
<dbReference type="NCBIfam" id="TIGR01186">
    <property type="entry name" value="proV"/>
    <property type="match status" value="1"/>
</dbReference>
<dbReference type="SMART" id="SM00116">
    <property type="entry name" value="CBS"/>
    <property type="match status" value="1"/>
</dbReference>
<dbReference type="PANTHER" id="PTHR43117">
    <property type="entry name" value="OSMOPROTECTANT IMPORT ATP-BINDING PROTEIN OSMV"/>
    <property type="match status" value="1"/>
</dbReference>
<evidence type="ECO:0000256" key="10">
    <source>
        <dbReference type="RuleBase" id="RU369116"/>
    </source>
</evidence>
<dbReference type="Gene3D" id="3.40.50.300">
    <property type="entry name" value="P-loop containing nucleotide triphosphate hydrolases"/>
    <property type="match status" value="1"/>
</dbReference>
<dbReference type="Pfam" id="PF00005">
    <property type="entry name" value="ABC_tran"/>
    <property type="match status" value="1"/>
</dbReference>
<dbReference type="GO" id="GO:0031460">
    <property type="term" value="P:glycine betaine transport"/>
    <property type="evidence" value="ECO:0007669"/>
    <property type="project" value="InterPro"/>
</dbReference>
<dbReference type="EC" id="7.6.2.9" evidence="10"/>
<dbReference type="GO" id="GO:0015418">
    <property type="term" value="F:ABC-type quaternary ammonium compound transporting activity"/>
    <property type="evidence" value="ECO:0007669"/>
    <property type="project" value="UniProtKB-EC"/>
</dbReference>
<keyword evidence="3" id="KW-0677">Repeat</keyword>
<dbReference type="SMART" id="SM00382">
    <property type="entry name" value="AAA"/>
    <property type="match status" value="1"/>
</dbReference>
<reference evidence="13 14" key="1">
    <citation type="submission" date="2018-03" db="EMBL/GenBank/DDBJ databases">
        <title>Alkalicoccus saliphilus sp. nov., isolated from a mineral pool.</title>
        <authorList>
            <person name="Zhao B."/>
        </authorList>
    </citation>
    <scope>NUCLEOTIDE SEQUENCE [LARGE SCALE GENOMIC DNA]</scope>
    <source>
        <strain evidence="13 14">6AG</strain>
    </source>
</reference>
<comment type="catalytic activity">
    <reaction evidence="7">
        <text>a quaternary ammonium(out) + ATP + H2O = a quaternary ammonium(in) + ADP + phosphate + H(+)</text>
        <dbReference type="Rhea" id="RHEA:11036"/>
        <dbReference type="ChEBI" id="CHEBI:15377"/>
        <dbReference type="ChEBI" id="CHEBI:15378"/>
        <dbReference type="ChEBI" id="CHEBI:30616"/>
        <dbReference type="ChEBI" id="CHEBI:35267"/>
        <dbReference type="ChEBI" id="CHEBI:43474"/>
        <dbReference type="ChEBI" id="CHEBI:456216"/>
        <dbReference type="EC" id="7.6.2.9"/>
    </reaction>
</comment>
<dbReference type="AlphaFoldDB" id="A0A2T4U7Y1"/>
<dbReference type="InterPro" id="IPR027417">
    <property type="entry name" value="P-loop_NTPase"/>
</dbReference>
<gene>
    <name evidence="13" type="ORF">C6Y45_05610</name>
</gene>
<dbReference type="PROSITE" id="PS50893">
    <property type="entry name" value="ABC_TRANSPORTER_2"/>
    <property type="match status" value="1"/>
</dbReference>
<feature type="domain" description="ABC transporter" evidence="11">
    <location>
        <begin position="2"/>
        <end position="237"/>
    </location>
</feature>
<evidence type="ECO:0000256" key="7">
    <source>
        <dbReference type="ARBA" id="ARBA00052482"/>
    </source>
</evidence>
<dbReference type="PANTHER" id="PTHR43117:SF4">
    <property type="entry name" value="OSMOPROTECTANT IMPORT ATP-BINDING PROTEIN OSMV"/>
    <property type="match status" value="1"/>
</dbReference>
<dbReference type="OrthoDB" id="9802264at2"/>
<evidence type="ECO:0000256" key="4">
    <source>
        <dbReference type="ARBA" id="ARBA00022741"/>
    </source>
</evidence>
<dbReference type="RefSeq" id="WP_107584102.1">
    <property type="nucleotide sequence ID" value="NZ_PZJJ01000006.1"/>
</dbReference>
<dbReference type="PROSITE" id="PS51371">
    <property type="entry name" value="CBS"/>
    <property type="match status" value="1"/>
</dbReference>
<dbReference type="GO" id="GO:0005524">
    <property type="term" value="F:ATP binding"/>
    <property type="evidence" value="ECO:0007669"/>
    <property type="project" value="UniProtKB-UniRule"/>
</dbReference>
<comment type="similarity">
    <text evidence="1 10">Belongs to the ABC transporter superfamily.</text>
</comment>
<dbReference type="FunFam" id="3.40.50.300:FF:000425">
    <property type="entry name" value="Probable ABC transporter, ATP-binding subunit"/>
    <property type="match status" value="1"/>
</dbReference>
<comment type="subcellular location">
    <subcellularLocation>
        <location evidence="10">Cell inner membrane</location>
        <topology evidence="10">Peripheral membrane protein</topology>
    </subcellularLocation>
</comment>
<dbReference type="PROSITE" id="PS00211">
    <property type="entry name" value="ABC_TRANSPORTER_1"/>
    <property type="match status" value="1"/>
</dbReference>
<keyword evidence="14" id="KW-1185">Reference proteome</keyword>
<evidence type="ECO:0000256" key="9">
    <source>
        <dbReference type="PROSITE-ProRule" id="PRU00703"/>
    </source>
</evidence>
<evidence type="ECO:0000259" key="12">
    <source>
        <dbReference type="PROSITE" id="PS51371"/>
    </source>
</evidence>
<dbReference type="EMBL" id="PZJJ01000006">
    <property type="protein sequence ID" value="PTL39517.1"/>
    <property type="molecule type" value="Genomic_DNA"/>
</dbReference>
<sequence length="319" mass="36007">MIEFDKVSKQFPDGTKAVDNISFRVEPGELFVLIGPSGCGKTTTMKMINRLIDTTSGKISINDENILHKDLHKLRWEIGYVLQQIALFPHMTIAENIAIVPELKKWEKKRTEKRIDELMEMTGLDPDTYRNRLPKELSGGQQQRVGVIRALAGDPDILLMDEPFSALDPISREQLQKDIASLQRDIKKTIVFVTHDMDEALQLGDRIAVMQEGKIVQMDTPDNLLEHPADDFVKSFIGERKDMWETRVEAAMMPVPEPLPPDLPSVNAELSLREAVRVLQESEKEQAAVLKENKIAGVITNKSVLAYLMPGQKKEGGRK</sequence>
<protein>
    <recommendedName>
        <fullName evidence="10">Quaternary amine transport ATP-binding protein</fullName>
        <ecNumber evidence="10">7.6.2.9</ecNumber>
    </recommendedName>
</protein>
<evidence type="ECO:0000313" key="13">
    <source>
        <dbReference type="EMBL" id="PTL39517.1"/>
    </source>
</evidence>
<keyword evidence="6 9" id="KW-0129">CBS domain</keyword>
<evidence type="ECO:0000259" key="11">
    <source>
        <dbReference type="PROSITE" id="PS50893"/>
    </source>
</evidence>
<dbReference type="SUPFAM" id="SSF54631">
    <property type="entry name" value="CBS-domain pair"/>
    <property type="match status" value="1"/>
</dbReference>
<dbReference type="GO" id="GO:0016887">
    <property type="term" value="F:ATP hydrolysis activity"/>
    <property type="evidence" value="ECO:0007669"/>
    <property type="project" value="UniProtKB-UniRule"/>
</dbReference>
<keyword evidence="10" id="KW-0997">Cell inner membrane</keyword>
<accession>A0A2T4U7Y1</accession>
<comment type="caution">
    <text evidence="13">The sequence shown here is derived from an EMBL/GenBank/DDBJ whole genome shotgun (WGS) entry which is preliminary data.</text>
</comment>
<evidence type="ECO:0000256" key="6">
    <source>
        <dbReference type="ARBA" id="ARBA00023122"/>
    </source>
</evidence>
<dbReference type="GO" id="GO:0005886">
    <property type="term" value="C:plasma membrane"/>
    <property type="evidence" value="ECO:0007669"/>
    <property type="project" value="UniProtKB-SubCell"/>
</dbReference>
<evidence type="ECO:0000256" key="3">
    <source>
        <dbReference type="ARBA" id="ARBA00022737"/>
    </source>
</evidence>
<proteinExistence type="inferred from homology"/>
<dbReference type="Proteomes" id="UP000240509">
    <property type="component" value="Unassembled WGS sequence"/>
</dbReference>
<keyword evidence="10" id="KW-0472">Membrane</keyword>
<evidence type="ECO:0000256" key="5">
    <source>
        <dbReference type="ARBA" id="ARBA00022840"/>
    </source>
</evidence>
<dbReference type="InterPro" id="IPR003593">
    <property type="entry name" value="AAA+_ATPase"/>
</dbReference>
<dbReference type="InterPro" id="IPR017871">
    <property type="entry name" value="ABC_transporter-like_CS"/>
</dbReference>
<evidence type="ECO:0000256" key="1">
    <source>
        <dbReference type="ARBA" id="ARBA00005417"/>
    </source>
</evidence>
<feature type="domain" description="CBS" evidence="12">
    <location>
        <begin position="259"/>
        <end position="315"/>
    </location>
</feature>
<evidence type="ECO:0000313" key="14">
    <source>
        <dbReference type="Proteomes" id="UP000240509"/>
    </source>
</evidence>
<dbReference type="SUPFAM" id="SSF52540">
    <property type="entry name" value="P-loop containing nucleoside triphosphate hydrolases"/>
    <property type="match status" value="1"/>
</dbReference>
<evidence type="ECO:0000256" key="2">
    <source>
        <dbReference type="ARBA" id="ARBA00022448"/>
    </source>
</evidence>
<dbReference type="InterPro" id="IPR000644">
    <property type="entry name" value="CBS_dom"/>
</dbReference>
<dbReference type="GO" id="GO:0006865">
    <property type="term" value="P:amino acid transport"/>
    <property type="evidence" value="ECO:0007669"/>
    <property type="project" value="UniProtKB-UniRule"/>
</dbReference>
<keyword evidence="10" id="KW-1003">Cell membrane</keyword>
<keyword evidence="5 10" id="KW-0067">ATP-binding</keyword>
<dbReference type="InterPro" id="IPR003439">
    <property type="entry name" value="ABC_transporter-like_ATP-bd"/>
</dbReference>
<organism evidence="13 14">
    <name type="scientific">Alkalicoccus saliphilus</name>
    <dbReference type="NCBI Taxonomy" id="200989"/>
    <lineage>
        <taxon>Bacteria</taxon>
        <taxon>Bacillati</taxon>
        <taxon>Bacillota</taxon>
        <taxon>Bacilli</taxon>
        <taxon>Bacillales</taxon>
        <taxon>Bacillaceae</taxon>
        <taxon>Alkalicoccus</taxon>
    </lineage>
</organism>
<keyword evidence="2 10" id="KW-0813">Transport</keyword>
<evidence type="ECO:0000256" key="8">
    <source>
        <dbReference type="ARBA" id="ARBA00063934"/>
    </source>
</evidence>
<comment type="subunit">
    <text evidence="10">The complex is probably composed of two ATP-binding proteins, two transmembrane proteins and a solute-binding protein.</text>
</comment>